<reference evidence="1 2" key="2">
    <citation type="submission" date="2018-11" db="EMBL/GenBank/DDBJ databases">
        <authorList>
            <consortium name="Pathogen Informatics"/>
        </authorList>
    </citation>
    <scope>NUCLEOTIDE SEQUENCE [LARGE SCALE GENOMIC DNA]</scope>
</reference>
<dbReference type="Proteomes" id="UP000267606">
    <property type="component" value="Unassembled WGS sequence"/>
</dbReference>
<accession>A0A183HJD0</accession>
<dbReference type="WBParaSite" id="OFLC_0000759101-mRNA-1">
    <property type="protein sequence ID" value="OFLC_0000759101-mRNA-1"/>
    <property type="gene ID" value="OFLC_0000759101"/>
</dbReference>
<dbReference type="Pfam" id="PF04189">
    <property type="entry name" value="Gcd10p"/>
    <property type="match status" value="1"/>
</dbReference>
<evidence type="ECO:0000313" key="3">
    <source>
        <dbReference type="WBParaSite" id="OFLC_0000759101-mRNA-1"/>
    </source>
</evidence>
<proteinExistence type="predicted"/>
<dbReference type="InterPro" id="IPR017423">
    <property type="entry name" value="TRM6"/>
</dbReference>
<dbReference type="EMBL" id="UZAJ01008031">
    <property type="protein sequence ID" value="VDO51744.1"/>
    <property type="molecule type" value="Genomic_DNA"/>
</dbReference>
<keyword evidence="2" id="KW-1185">Reference proteome</keyword>
<reference evidence="3" key="1">
    <citation type="submission" date="2016-06" db="UniProtKB">
        <authorList>
            <consortium name="WormBaseParasite"/>
        </authorList>
    </citation>
    <scope>IDENTIFICATION</scope>
</reference>
<evidence type="ECO:0000313" key="2">
    <source>
        <dbReference type="Proteomes" id="UP000267606"/>
    </source>
</evidence>
<dbReference type="STRING" id="387005.A0A183HJD0"/>
<evidence type="ECO:0000313" key="1">
    <source>
        <dbReference type="EMBL" id="VDO51744.1"/>
    </source>
</evidence>
<gene>
    <name evidence="1" type="ORF">OFLC_LOCUS7592</name>
</gene>
<dbReference type="GO" id="GO:0031515">
    <property type="term" value="C:tRNA (m1A) methyltransferase complex"/>
    <property type="evidence" value="ECO:0007669"/>
    <property type="project" value="InterPro"/>
</dbReference>
<sequence>MQQGIQEIYVSTFPETFILVIVGQLLEKILETRKEVFGHMLTNLTTNMIRTGDHVIIQKMGGEHLRVCKITRKTKILIEKLRFEIDGAIDQPFGLFEVSAGKVTRVAPESITDIAASFDFGMNRMTFRMLPYISFENKF</sequence>
<dbReference type="GO" id="GO:0030488">
    <property type="term" value="P:tRNA methylation"/>
    <property type="evidence" value="ECO:0007669"/>
    <property type="project" value="InterPro"/>
</dbReference>
<name>A0A183HJD0_9BILA</name>
<protein>
    <submittedName>
        <fullName evidence="3">tRNA (adenine(58)-N(1))-methyltransferase non-catalytic subunit TRM6</fullName>
    </submittedName>
</protein>
<dbReference type="AlphaFoldDB" id="A0A183HJD0"/>
<organism evidence="3">
    <name type="scientific">Onchocerca flexuosa</name>
    <dbReference type="NCBI Taxonomy" id="387005"/>
    <lineage>
        <taxon>Eukaryota</taxon>
        <taxon>Metazoa</taxon>
        <taxon>Ecdysozoa</taxon>
        <taxon>Nematoda</taxon>
        <taxon>Chromadorea</taxon>
        <taxon>Rhabditida</taxon>
        <taxon>Spirurina</taxon>
        <taxon>Spiruromorpha</taxon>
        <taxon>Filarioidea</taxon>
        <taxon>Onchocercidae</taxon>
        <taxon>Onchocerca</taxon>
    </lineage>
</organism>